<keyword evidence="4" id="KW-0378">Hydrolase</keyword>
<dbReference type="Gene3D" id="3.90.230.10">
    <property type="entry name" value="Creatinase/methionine aminopeptidase superfamily"/>
    <property type="match status" value="1"/>
</dbReference>
<keyword evidence="5" id="KW-0464">Manganese</keyword>
<evidence type="ECO:0000256" key="4">
    <source>
        <dbReference type="ARBA" id="ARBA00022801"/>
    </source>
</evidence>
<dbReference type="Pfam" id="PF00557">
    <property type="entry name" value="Peptidase_M24"/>
    <property type="match status" value="1"/>
</dbReference>
<dbReference type="PROSITE" id="PS00491">
    <property type="entry name" value="PROLINE_PEPTIDASE"/>
    <property type="match status" value="1"/>
</dbReference>
<dbReference type="GO" id="GO:0004177">
    <property type="term" value="F:aminopeptidase activity"/>
    <property type="evidence" value="ECO:0007669"/>
    <property type="project" value="UniProtKB-ARBA"/>
</dbReference>
<dbReference type="InterPro" id="IPR036005">
    <property type="entry name" value="Creatinase/aminopeptidase-like"/>
</dbReference>
<keyword evidence="9" id="KW-1185">Reference proteome</keyword>
<feature type="domain" description="Peptidase M24" evidence="6">
    <location>
        <begin position="146"/>
        <end position="347"/>
    </location>
</feature>
<proteinExistence type="inferred from homology"/>
<name>A0A0F5HWD6_BACTR</name>
<evidence type="ECO:0000256" key="1">
    <source>
        <dbReference type="ARBA" id="ARBA00001936"/>
    </source>
</evidence>
<dbReference type="Gene3D" id="3.40.350.10">
    <property type="entry name" value="Creatinase/prolidase N-terminal domain"/>
    <property type="match status" value="1"/>
</dbReference>
<dbReference type="RefSeq" id="WP_039234208.1">
    <property type="nucleotide sequence ID" value="NZ_JWIQ02000027.1"/>
</dbReference>
<accession>A0A0F5HWD6</accession>
<reference evidence="8" key="1">
    <citation type="submission" date="2015-02" db="EMBL/GenBank/DDBJ databases">
        <title>Genome Assembly of Bacillaceae bacterium MTCC 8252.</title>
        <authorList>
            <person name="Verma A."/>
            <person name="Khatri I."/>
            <person name="Mual P."/>
            <person name="Subramanian S."/>
            <person name="Krishnamurthi S."/>
        </authorList>
    </citation>
    <scope>NUCLEOTIDE SEQUENCE [LARGE SCALE GENOMIC DNA]</scope>
    <source>
        <strain evidence="8">MTCC 8252</strain>
    </source>
</reference>
<feature type="domain" description="Creatinase N-terminal" evidence="7">
    <location>
        <begin position="4"/>
        <end position="138"/>
    </location>
</feature>
<evidence type="ECO:0000313" key="8">
    <source>
        <dbReference type="EMBL" id="KKB43290.1"/>
    </source>
</evidence>
<evidence type="ECO:0000259" key="7">
    <source>
        <dbReference type="Pfam" id="PF01321"/>
    </source>
</evidence>
<dbReference type="FunFam" id="3.90.230.10:FF:000014">
    <property type="entry name" value="Aminopeptidase P family protein"/>
    <property type="match status" value="1"/>
</dbReference>
<dbReference type="SUPFAM" id="SSF55920">
    <property type="entry name" value="Creatinase/aminopeptidase"/>
    <property type="match status" value="1"/>
</dbReference>
<dbReference type="GO" id="GO:0008235">
    <property type="term" value="F:metalloexopeptidase activity"/>
    <property type="evidence" value="ECO:0007669"/>
    <property type="project" value="UniProtKB-ARBA"/>
</dbReference>
<comment type="caution">
    <text evidence="8">The sequence shown here is derived from an EMBL/GenBank/DDBJ whole genome shotgun (WGS) entry which is preliminary data.</text>
</comment>
<accession>A0A0F5ID70</accession>
<comment type="cofactor">
    <cofactor evidence="1">
        <name>Mn(2+)</name>
        <dbReference type="ChEBI" id="CHEBI:29035"/>
    </cofactor>
</comment>
<dbReference type="InterPro" id="IPR000994">
    <property type="entry name" value="Pept_M24"/>
</dbReference>
<dbReference type="STRING" id="1221996.QY95_01535"/>
<dbReference type="SUPFAM" id="SSF53092">
    <property type="entry name" value="Creatinase/prolidase N-terminal domain"/>
    <property type="match status" value="1"/>
</dbReference>
<sequence length="359" mass="40012">MNKRLLSLIEWMKTNDVSFSFITNPDNVFYFTGFRSDPHERLLGVAIFPENDPFLICPQMEASDARNSGWSLDIVGYSDIDNPWELMAKQISKRSNGLQKIAVEKQHLTLERYEELTNRFPQAAFIAAEQKLNQLRLIKDEKELASLRKAAEYADLAVKAGSEAIQEGRTELEILAEIEYEMKRQGISEMSFSTMVLTGKNAASPHGTPGHTKVQRGDLVLFDLGVVYEGYCSDITRTIAFGSLSDQQQEIYDTVLKAQQAAIDAVKPGALAKDIDLAARRIIDEAGYGQFFPHRLGHGLGISVHEYPSITETSELRLEEGMVFTIEPGIYVPGVAGVRIEDDIYVAADGPELLTAFLK</sequence>
<organism evidence="8 9">
    <name type="scientific">Bacillus thermotolerans</name>
    <name type="common">Quasibacillus thermotolerans</name>
    <dbReference type="NCBI Taxonomy" id="1221996"/>
    <lineage>
        <taxon>Bacteria</taxon>
        <taxon>Bacillati</taxon>
        <taxon>Bacillota</taxon>
        <taxon>Bacilli</taxon>
        <taxon>Bacillales</taxon>
        <taxon>Bacillaceae</taxon>
        <taxon>Bacillus</taxon>
    </lineage>
</organism>
<dbReference type="InterPro" id="IPR001714">
    <property type="entry name" value="Pept_M24_MAP"/>
</dbReference>
<dbReference type="GO" id="GO:0046872">
    <property type="term" value="F:metal ion binding"/>
    <property type="evidence" value="ECO:0007669"/>
    <property type="project" value="UniProtKB-KW"/>
</dbReference>
<dbReference type="InterPro" id="IPR050659">
    <property type="entry name" value="Peptidase_M24B"/>
</dbReference>
<dbReference type="PANTHER" id="PTHR46112">
    <property type="entry name" value="AMINOPEPTIDASE"/>
    <property type="match status" value="1"/>
</dbReference>
<protein>
    <submittedName>
        <fullName evidence="8">Proline dipeptidase</fullName>
    </submittedName>
</protein>
<dbReference type="EMBL" id="JWIR02000003">
    <property type="protein sequence ID" value="KKB43290.1"/>
    <property type="molecule type" value="Genomic_DNA"/>
</dbReference>
<dbReference type="AlphaFoldDB" id="A0A0F5HWD6"/>
<dbReference type="InterPro" id="IPR029149">
    <property type="entry name" value="Creatin/AminoP/Spt16_N"/>
</dbReference>
<dbReference type="OrthoDB" id="9806388at2"/>
<dbReference type="Proteomes" id="UP000031563">
    <property type="component" value="Unassembled WGS sequence"/>
</dbReference>
<dbReference type="InterPro" id="IPR001131">
    <property type="entry name" value="Peptidase_M24B_aminopep-P_CS"/>
</dbReference>
<evidence type="ECO:0000256" key="5">
    <source>
        <dbReference type="ARBA" id="ARBA00023211"/>
    </source>
</evidence>
<evidence type="ECO:0000313" key="9">
    <source>
        <dbReference type="Proteomes" id="UP000031563"/>
    </source>
</evidence>
<keyword evidence="3" id="KW-0479">Metal-binding</keyword>
<evidence type="ECO:0000256" key="2">
    <source>
        <dbReference type="ARBA" id="ARBA00008766"/>
    </source>
</evidence>
<dbReference type="InterPro" id="IPR000587">
    <property type="entry name" value="Creatinase_N"/>
</dbReference>
<dbReference type="Pfam" id="PF01321">
    <property type="entry name" value="Creatinase_N"/>
    <property type="match status" value="1"/>
</dbReference>
<comment type="similarity">
    <text evidence="2">Belongs to the peptidase M24B family.</text>
</comment>
<dbReference type="PANTHER" id="PTHR46112:SF10">
    <property type="entry name" value="DIPEPTIDASE YKVY-RELATED"/>
    <property type="match status" value="1"/>
</dbReference>
<dbReference type="CDD" id="cd01092">
    <property type="entry name" value="APP-like"/>
    <property type="match status" value="1"/>
</dbReference>
<evidence type="ECO:0000256" key="3">
    <source>
        <dbReference type="ARBA" id="ARBA00022723"/>
    </source>
</evidence>
<gene>
    <name evidence="8" type="ORF">QY95_01535</name>
</gene>
<evidence type="ECO:0000259" key="6">
    <source>
        <dbReference type="Pfam" id="PF00557"/>
    </source>
</evidence>
<dbReference type="PRINTS" id="PR00599">
    <property type="entry name" value="MAPEPTIDASE"/>
</dbReference>